<sequence>MANLVTSQVTDVSYMFYWDSSLSHLVLGSKTNLHDDSALADVPKTGTTIPGTNKKVTSPNWVATSGYHQGQKYSSKDLMELTGRDQVTVYDWDSTPIDTIETHSVTRTINFHLPDGLNANATRFYYAY</sequence>
<reference evidence="1 2" key="1">
    <citation type="journal article" date="2022" name="Int. J. Syst. Evol. Microbiol.">
        <title>Apilactobacillus apisilvae sp. nov., Nicolia spurrieriana gen. nov. sp. nov., Bombilactobacillus folatiphilus sp. nov. and Bombilactobacillus thymidiniphilus sp. nov., four new lactic acid bacterial isolates from stingless bees Tetragonula carbonaria and Austroplebeia australis.</title>
        <authorList>
            <person name="Oliphant S.A."/>
            <person name="Watson-Haigh N.S."/>
            <person name="Sumby K.M."/>
            <person name="Gardner J."/>
            <person name="Groom S."/>
            <person name="Jiranek V."/>
        </authorList>
    </citation>
    <scope>NUCLEOTIDE SEQUENCE [LARGE SCALE GENOMIC DNA]</scope>
    <source>
        <strain evidence="1 2">SG4_A1</strain>
    </source>
</reference>
<keyword evidence="2" id="KW-1185">Reference proteome</keyword>
<gene>
    <name evidence="1" type="ORF">MOO47_00330</name>
</gene>
<dbReference type="RefSeq" id="WP_249512869.1">
    <property type="nucleotide sequence ID" value="NZ_CP093365.1"/>
</dbReference>
<dbReference type="Proteomes" id="UP000831947">
    <property type="component" value="Chromosome"/>
</dbReference>
<organism evidence="1 2">
    <name type="scientific">Bombilactobacillus thymidiniphilus</name>
    <dbReference type="NCBI Taxonomy" id="2923363"/>
    <lineage>
        <taxon>Bacteria</taxon>
        <taxon>Bacillati</taxon>
        <taxon>Bacillota</taxon>
        <taxon>Bacilli</taxon>
        <taxon>Lactobacillales</taxon>
        <taxon>Lactobacillaceae</taxon>
        <taxon>Bombilactobacillus</taxon>
    </lineage>
</organism>
<name>A0ABY4PDD5_9LACO</name>
<evidence type="ECO:0000313" key="1">
    <source>
        <dbReference type="EMBL" id="UQS83684.1"/>
    </source>
</evidence>
<evidence type="ECO:0000313" key="2">
    <source>
        <dbReference type="Proteomes" id="UP000831947"/>
    </source>
</evidence>
<protein>
    <submittedName>
        <fullName evidence="1">Uncharacterized protein</fullName>
    </submittedName>
</protein>
<accession>A0ABY4PDD5</accession>
<dbReference type="EMBL" id="CP093365">
    <property type="protein sequence ID" value="UQS83684.1"/>
    <property type="molecule type" value="Genomic_DNA"/>
</dbReference>
<proteinExistence type="predicted"/>